<evidence type="ECO:0000259" key="2">
    <source>
        <dbReference type="Pfam" id="PF07282"/>
    </source>
</evidence>
<dbReference type="PaxDb" id="273075-Ta0564"/>
<gene>
    <name evidence="3" type="ordered locus">Ta0564</name>
</gene>
<accession>Q9HKN3</accession>
<dbReference type="STRING" id="273075.gene:9571784"/>
<dbReference type="RefSeq" id="WP_010900989.1">
    <property type="nucleotide sequence ID" value="NC_002578.1"/>
</dbReference>
<evidence type="ECO:0000313" key="4">
    <source>
        <dbReference type="Proteomes" id="UP000001024"/>
    </source>
</evidence>
<protein>
    <recommendedName>
        <fullName evidence="2">Cas12f1-like TNB domain-containing protein</fullName>
    </recommendedName>
</protein>
<reference evidence="3 4" key="1">
    <citation type="journal article" date="2000" name="Nature">
        <title>The genome sequence of the thermoacidophilic scavenger Thermoplasma acidophilum.</title>
        <authorList>
            <person name="Ruepp A."/>
            <person name="Graml W."/>
            <person name="Santos-Martinez M.L."/>
            <person name="Koretke K.K."/>
            <person name="Volker C."/>
            <person name="Mewes H.W."/>
            <person name="Frishman D."/>
            <person name="Stocker S."/>
            <person name="Lupas A.N."/>
            <person name="Baumeister W."/>
        </authorList>
    </citation>
    <scope>NUCLEOTIDE SEQUENCE [LARGE SCALE GENOMIC DNA]</scope>
    <source>
        <strain evidence="4">ATCC 25905 / DSM 1728 / JCM 9062 / NBRC 15155 / AMRC-C165</strain>
    </source>
</reference>
<keyword evidence="1" id="KW-0238">DNA-binding</keyword>
<organism evidence="3 4">
    <name type="scientific">Thermoplasma acidophilum (strain ATCC 25905 / DSM 1728 / JCM 9062 / NBRC 15155 / AMRC-C165)</name>
    <dbReference type="NCBI Taxonomy" id="273075"/>
    <lineage>
        <taxon>Archaea</taxon>
        <taxon>Methanobacteriati</taxon>
        <taxon>Thermoplasmatota</taxon>
        <taxon>Thermoplasmata</taxon>
        <taxon>Thermoplasmatales</taxon>
        <taxon>Thermoplasmataceae</taxon>
        <taxon>Thermoplasma</taxon>
    </lineage>
</organism>
<dbReference type="EnsemblBacteria" id="CAC11704">
    <property type="protein sequence ID" value="CAC11704"/>
    <property type="gene ID" value="CAC11704"/>
</dbReference>
<dbReference type="InParanoid" id="Q9HKN3"/>
<dbReference type="GO" id="GO:0003677">
    <property type="term" value="F:DNA binding"/>
    <property type="evidence" value="ECO:0007669"/>
    <property type="project" value="UniProtKB-KW"/>
</dbReference>
<keyword evidence="4" id="KW-1185">Reference proteome</keyword>
<sequence length="398" mass="46708">MSHPWRSRGEKRTIMFGYTPSDTILKYLKDMRDLINRAILNAYSIARSNDDSLPSPITLRRSLKDYYDNNVAYAKHHINPVCRTAIAMLRSYKKNNGRLKVVKAKRLAMRIDSELAKIEDNRLRITIRPNVYEYVDIVDRNKKYSEYSKYPISEVLLTDNRVYITFITGSDDKPVIANNIIGFDLNFKSVDYTVIKDNRIAYVDSIDTYDIAKTQRDYERKRRKIQKHIRNPAKRIRKLKEAKHRQRNIVRDKLQKLTTNIVKNNEDKTFVFEDLTNIKKKGKKHKDHKRDGQSSKRFRTDINRWPYRLFQMFVEYKSKNETLYVDPEGTSSECPVCGGILEHPIWKMSKCDNCGATFDRDRLSSLSIAVRGLHLCGTPFSVSGSASWDSMKDNYLYR</sequence>
<dbReference type="InterPro" id="IPR010095">
    <property type="entry name" value="Cas12f1-like_TNB"/>
</dbReference>
<dbReference type="AlphaFoldDB" id="Q9HKN3"/>
<evidence type="ECO:0000256" key="1">
    <source>
        <dbReference type="ARBA" id="ARBA00023125"/>
    </source>
</evidence>
<dbReference type="eggNOG" id="arCOG00679">
    <property type="taxonomic scope" value="Archaea"/>
</dbReference>
<dbReference type="EMBL" id="AL445064">
    <property type="protein sequence ID" value="CAC11704.1"/>
    <property type="molecule type" value="Genomic_DNA"/>
</dbReference>
<dbReference type="Pfam" id="PF07282">
    <property type="entry name" value="Cas12f1-like_TNB"/>
    <property type="match status" value="1"/>
</dbReference>
<dbReference type="HOGENOM" id="CLU_032903_3_4_2"/>
<evidence type="ECO:0000313" key="3">
    <source>
        <dbReference type="EMBL" id="CAC11704.1"/>
    </source>
</evidence>
<feature type="domain" description="Cas12f1-like TNB" evidence="2">
    <location>
        <begin position="307"/>
        <end position="367"/>
    </location>
</feature>
<dbReference type="KEGG" id="tac:Ta0564"/>
<name>Q9HKN3_THEAC</name>
<dbReference type="OrthoDB" id="33505at2157"/>
<dbReference type="Proteomes" id="UP000001024">
    <property type="component" value="Chromosome"/>
</dbReference>
<proteinExistence type="predicted"/>
<dbReference type="NCBIfam" id="TIGR01766">
    <property type="entry name" value="IS200/IS605 family accessory protein TnpB-like domain"/>
    <property type="match status" value="1"/>
</dbReference>